<name>A0A168K0Z6_CORDF</name>
<evidence type="ECO:0000313" key="5">
    <source>
        <dbReference type="EMBL" id="OAA81111.1"/>
    </source>
</evidence>
<dbReference type="Pfam" id="PF10186">
    <property type="entry name" value="ATG14"/>
    <property type="match status" value="1"/>
</dbReference>
<dbReference type="PANTHER" id="PTHR15157:SF13">
    <property type="entry name" value="AUTOPHAGY-RELATED PROTEIN 14"/>
    <property type="match status" value="1"/>
</dbReference>
<dbReference type="OrthoDB" id="16772at2759"/>
<protein>
    <recommendedName>
        <fullName evidence="2">Autophagy-related protein 14</fullName>
    </recommendedName>
</protein>
<dbReference type="Proteomes" id="UP000076881">
    <property type="component" value="Unassembled WGS sequence"/>
</dbReference>
<accession>A0A168K0Z6</accession>
<evidence type="ECO:0000256" key="1">
    <source>
        <dbReference type="ARBA" id="ARBA00009574"/>
    </source>
</evidence>
<comment type="caution">
    <text evidence="5">The sequence shown here is derived from an EMBL/GenBank/DDBJ whole genome shotgun (WGS) entry which is preliminary data.</text>
</comment>
<dbReference type="GO" id="GO:0000149">
    <property type="term" value="F:SNARE binding"/>
    <property type="evidence" value="ECO:0007669"/>
    <property type="project" value="TreeGrafter"/>
</dbReference>
<evidence type="ECO:0000313" key="6">
    <source>
        <dbReference type="Proteomes" id="UP000076881"/>
    </source>
</evidence>
<dbReference type="AlphaFoldDB" id="A0A168K0Z6"/>
<dbReference type="GO" id="GO:0032991">
    <property type="term" value="C:protein-containing complex"/>
    <property type="evidence" value="ECO:0007669"/>
    <property type="project" value="UniProtKB-ARBA"/>
</dbReference>
<reference evidence="5 6" key="1">
    <citation type="journal article" date="2016" name="Genome Biol. Evol.">
        <title>Divergent and convergent evolution of fungal pathogenicity.</title>
        <authorList>
            <person name="Shang Y."/>
            <person name="Xiao G."/>
            <person name="Zheng P."/>
            <person name="Cen K."/>
            <person name="Zhan S."/>
            <person name="Wang C."/>
        </authorList>
    </citation>
    <scope>NUCLEOTIDE SEQUENCE [LARGE SCALE GENOMIC DNA]</scope>
    <source>
        <strain evidence="5 6">RCEF 1005</strain>
    </source>
</reference>
<evidence type="ECO:0000256" key="3">
    <source>
        <dbReference type="ARBA" id="ARBA00023054"/>
    </source>
</evidence>
<dbReference type="GO" id="GO:0000323">
    <property type="term" value="C:lytic vacuole"/>
    <property type="evidence" value="ECO:0007669"/>
    <property type="project" value="TreeGrafter"/>
</dbReference>
<dbReference type="GO" id="GO:0005768">
    <property type="term" value="C:endosome"/>
    <property type="evidence" value="ECO:0007669"/>
    <property type="project" value="TreeGrafter"/>
</dbReference>
<dbReference type="InterPro" id="IPR018791">
    <property type="entry name" value="UV_resistance/autophagy_Atg14"/>
</dbReference>
<organism evidence="5 6">
    <name type="scientific">Akanthomyces lecanii RCEF 1005</name>
    <dbReference type="NCBI Taxonomy" id="1081108"/>
    <lineage>
        <taxon>Eukaryota</taxon>
        <taxon>Fungi</taxon>
        <taxon>Dikarya</taxon>
        <taxon>Ascomycota</taxon>
        <taxon>Pezizomycotina</taxon>
        <taxon>Sordariomycetes</taxon>
        <taxon>Hypocreomycetidae</taxon>
        <taxon>Hypocreales</taxon>
        <taxon>Cordycipitaceae</taxon>
        <taxon>Akanthomyces</taxon>
        <taxon>Cordyceps confragosa</taxon>
    </lineage>
</organism>
<gene>
    <name evidence="5" type="ORF">LEL_00656</name>
</gene>
<comment type="similarity">
    <text evidence="1">Belongs to the ATG14 family.</text>
</comment>
<dbReference type="GO" id="GO:0035493">
    <property type="term" value="P:SNARE complex assembly"/>
    <property type="evidence" value="ECO:0007669"/>
    <property type="project" value="TreeGrafter"/>
</dbReference>
<evidence type="ECO:0000256" key="2">
    <source>
        <dbReference type="ARBA" id="ARBA00013807"/>
    </source>
</evidence>
<feature type="region of interest" description="Disordered" evidence="4">
    <location>
        <begin position="93"/>
        <end position="124"/>
    </location>
</feature>
<keyword evidence="3" id="KW-0175">Coiled coil</keyword>
<feature type="compositionally biased region" description="Basic and acidic residues" evidence="4">
    <location>
        <begin position="115"/>
        <end position="124"/>
    </location>
</feature>
<dbReference type="PANTHER" id="PTHR15157">
    <property type="entry name" value="UV RADIATION RESISTANCE-ASSOCIATED GENE PROTEIN"/>
    <property type="match status" value="1"/>
</dbReference>
<keyword evidence="6" id="KW-1185">Reference proteome</keyword>
<evidence type="ECO:0000256" key="4">
    <source>
        <dbReference type="SAM" id="MobiDB-lite"/>
    </source>
</evidence>
<feature type="compositionally biased region" description="Basic and acidic residues" evidence="4">
    <location>
        <begin position="93"/>
        <end position="105"/>
    </location>
</feature>
<proteinExistence type="inferred from homology"/>
<feature type="region of interest" description="Disordered" evidence="4">
    <location>
        <begin position="434"/>
        <end position="459"/>
    </location>
</feature>
<dbReference type="EMBL" id="AZHF01000001">
    <property type="protein sequence ID" value="OAA81111.1"/>
    <property type="molecule type" value="Genomic_DNA"/>
</dbReference>
<sequence length="459" mass="51131">MSCYVCLRGHDAQKLPFLCPVDARNHIYSDRVKNLQLLTENEGLRSQINTLIDGAEPVDAGAAAQILADDSTRQILHSADKVRREIRDAKEEIRQRKAANSDRRSQLAAASQGVSDRRLKDQRDVEKSRQMFSFRWSQSAEDMAGTRAFLCREAVKLYGLKRIRKGGSGRYEYVLGRLPIVDLRDMESQTPEAISTSLGHISHILMLIAHYLAVRLPAEITLPHRDYPRPTIFNLAGSYHHERVSFPGTPGATTVLHDTQATSSEHSPTPRPLYIDKPLRQFAKENSAAFSFFLEGVTLLAYNIAWLCCSQGVSIGDKSSFDDICNMGKNLYSLLVSSCLQGPLLTSTTNDDSRPATNKDEAAPSWIGRYSHGTTFYALGGSDGTELVRTFKLPSPMKLADKLKKKILGEAPIPDWELLDDDAWKVDDTTEAANGKELPLNKPELPKAESKGWMKVKSR</sequence>